<sequence length="80" mass="8804">MNTRWVPQKHSSKPPKPFSLLNTCGIDTGITWLSVFSVLGGTTFDTEQSVLSESRGSGDGSLEGWNISNYEIRDIRSLAE</sequence>
<gene>
    <name evidence="1" type="ORF">EMCG_02484</name>
</gene>
<dbReference type="VEuPathDB" id="FungiDB:EMCG_02484"/>
<dbReference type="OrthoDB" id="10420620at2759"/>
<reference evidence="2" key="1">
    <citation type="journal article" date="2015" name="PLoS Genet.">
        <title>The dynamic genome and transcriptome of the human fungal pathogen Blastomyces and close relative Emmonsia.</title>
        <authorList>
            <person name="Munoz J.F."/>
            <person name="Gauthier G.M."/>
            <person name="Desjardins C.A."/>
            <person name="Gallo J.E."/>
            <person name="Holder J."/>
            <person name="Sullivan T.D."/>
            <person name="Marty A.J."/>
            <person name="Carmen J.C."/>
            <person name="Chen Z."/>
            <person name="Ding L."/>
            <person name="Gujja S."/>
            <person name="Magrini V."/>
            <person name="Misas E."/>
            <person name="Mitreva M."/>
            <person name="Priest M."/>
            <person name="Saif S."/>
            <person name="Whiston E.A."/>
            <person name="Young S."/>
            <person name="Zeng Q."/>
            <person name="Goldman W.E."/>
            <person name="Mardis E.R."/>
            <person name="Taylor J.W."/>
            <person name="McEwen J.G."/>
            <person name="Clay O.K."/>
            <person name="Klein B.S."/>
            <person name="Cuomo C.A."/>
        </authorList>
    </citation>
    <scope>NUCLEOTIDE SEQUENCE [LARGE SCALE GENOMIC DNA]</scope>
    <source>
        <strain evidence="2">UAMH 3008</strain>
    </source>
</reference>
<accession>A0A0G2HXT0</accession>
<dbReference type="EMBL" id="LCZI01000999">
    <property type="protein sequence ID" value="KKZ63107.1"/>
    <property type="molecule type" value="Genomic_DNA"/>
</dbReference>
<name>A0A0G2HXT0_9EURO</name>
<protein>
    <submittedName>
        <fullName evidence="1">Uncharacterized protein</fullName>
    </submittedName>
</protein>
<proteinExistence type="predicted"/>
<organism evidence="1 2">
    <name type="scientific">[Emmonsia] crescens</name>
    <dbReference type="NCBI Taxonomy" id="73230"/>
    <lineage>
        <taxon>Eukaryota</taxon>
        <taxon>Fungi</taxon>
        <taxon>Dikarya</taxon>
        <taxon>Ascomycota</taxon>
        <taxon>Pezizomycotina</taxon>
        <taxon>Eurotiomycetes</taxon>
        <taxon>Eurotiomycetidae</taxon>
        <taxon>Onygenales</taxon>
        <taxon>Ajellomycetaceae</taxon>
        <taxon>Emergomyces</taxon>
    </lineage>
</organism>
<evidence type="ECO:0000313" key="1">
    <source>
        <dbReference type="EMBL" id="KKZ63107.1"/>
    </source>
</evidence>
<dbReference type="Proteomes" id="UP000034164">
    <property type="component" value="Unassembled WGS sequence"/>
</dbReference>
<dbReference type="AlphaFoldDB" id="A0A0G2HXT0"/>
<comment type="caution">
    <text evidence="1">The sequence shown here is derived from an EMBL/GenBank/DDBJ whole genome shotgun (WGS) entry which is preliminary data.</text>
</comment>
<evidence type="ECO:0000313" key="2">
    <source>
        <dbReference type="Proteomes" id="UP000034164"/>
    </source>
</evidence>